<name>A0ABV2QHZ7_9MICO</name>
<dbReference type="CDD" id="cd06267">
    <property type="entry name" value="PBP1_LacI_sugar_binding-like"/>
    <property type="match status" value="1"/>
</dbReference>
<evidence type="ECO:0000256" key="4">
    <source>
        <dbReference type="ARBA" id="ARBA00023163"/>
    </source>
</evidence>
<dbReference type="Gene3D" id="3.40.50.2300">
    <property type="match status" value="2"/>
</dbReference>
<protein>
    <submittedName>
        <fullName evidence="6">LacI family transcriptional regulator</fullName>
    </submittedName>
</protein>
<gene>
    <name evidence="6" type="ORF">ABIE21_000160</name>
</gene>
<evidence type="ECO:0000259" key="5">
    <source>
        <dbReference type="PROSITE" id="PS50932"/>
    </source>
</evidence>
<dbReference type="InterPro" id="IPR000843">
    <property type="entry name" value="HTH_LacI"/>
</dbReference>
<dbReference type="Pfam" id="PF00532">
    <property type="entry name" value="Peripla_BP_1"/>
    <property type="match status" value="1"/>
</dbReference>
<evidence type="ECO:0000313" key="6">
    <source>
        <dbReference type="EMBL" id="MET4580670.1"/>
    </source>
</evidence>
<comment type="caution">
    <text evidence="6">The sequence shown here is derived from an EMBL/GenBank/DDBJ whole genome shotgun (WGS) entry which is preliminary data.</text>
</comment>
<evidence type="ECO:0000256" key="1">
    <source>
        <dbReference type="ARBA" id="ARBA00022491"/>
    </source>
</evidence>
<dbReference type="InterPro" id="IPR010982">
    <property type="entry name" value="Lambda_DNA-bd_dom_sf"/>
</dbReference>
<dbReference type="PROSITE" id="PS00356">
    <property type="entry name" value="HTH_LACI_1"/>
    <property type="match status" value="1"/>
</dbReference>
<keyword evidence="3" id="KW-0238">DNA-binding</keyword>
<keyword evidence="4" id="KW-0804">Transcription</keyword>
<keyword evidence="2" id="KW-0805">Transcription regulation</keyword>
<proteinExistence type="predicted"/>
<dbReference type="PRINTS" id="PR00036">
    <property type="entry name" value="HTHLACI"/>
</dbReference>
<keyword evidence="1" id="KW-0678">Repressor</keyword>
<dbReference type="InterPro" id="IPR028082">
    <property type="entry name" value="Peripla_BP_I"/>
</dbReference>
<dbReference type="SUPFAM" id="SSF53822">
    <property type="entry name" value="Periplasmic binding protein-like I"/>
    <property type="match status" value="1"/>
</dbReference>
<sequence length="336" mass="35900">MTVVAKSTRPKVVDVARHAGVSTATVSRVLNNNPRVDPEIAERVRASLSELGYRMNSVARSLRRQSNSVVGVIVPDIANPFFTDVVRGIGDALRDDGYMLMLCNSDDDTDLEASYLRLLSAQQVSGVIVAPADSLRSDLTELTSTGVPVVVIDRLAGTGDFDSVVFDNRTGAAQLTARFVEAGRRRIAHIAGPERTFTGSARREGYLEALAAAGIATDGALIVDSDYSEEGGYRAVRELLASSTPPDAIVIANNAMTLGAIRALTELDVDPETIALASFDPVPWSTSQRYSLVVLDHETMRMGTEAAALLVARIGEPSREPEIRRLSAGTVAVFAD</sequence>
<dbReference type="EMBL" id="JBEPSJ010000001">
    <property type="protein sequence ID" value="MET4580670.1"/>
    <property type="molecule type" value="Genomic_DNA"/>
</dbReference>
<evidence type="ECO:0000313" key="7">
    <source>
        <dbReference type="Proteomes" id="UP001549257"/>
    </source>
</evidence>
<dbReference type="Proteomes" id="UP001549257">
    <property type="component" value="Unassembled WGS sequence"/>
</dbReference>
<feature type="domain" description="HTH lacI-type" evidence="5">
    <location>
        <begin position="10"/>
        <end position="64"/>
    </location>
</feature>
<organism evidence="6 7">
    <name type="scientific">Conyzicola nivalis</name>
    <dbReference type="NCBI Taxonomy" id="1477021"/>
    <lineage>
        <taxon>Bacteria</taxon>
        <taxon>Bacillati</taxon>
        <taxon>Actinomycetota</taxon>
        <taxon>Actinomycetes</taxon>
        <taxon>Micrococcales</taxon>
        <taxon>Microbacteriaceae</taxon>
        <taxon>Conyzicola</taxon>
    </lineage>
</organism>
<evidence type="ECO:0000256" key="3">
    <source>
        <dbReference type="ARBA" id="ARBA00023125"/>
    </source>
</evidence>
<dbReference type="CDD" id="cd01392">
    <property type="entry name" value="HTH_LacI"/>
    <property type="match status" value="1"/>
</dbReference>
<dbReference type="SMART" id="SM00354">
    <property type="entry name" value="HTH_LACI"/>
    <property type="match status" value="1"/>
</dbReference>
<dbReference type="Gene3D" id="1.10.260.40">
    <property type="entry name" value="lambda repressor-like DNA-binding domains"/>
    <property type="match status" value="1"/>
</dbReference>
<accession>A0ABV2QHZ7</accession>
<evidence type="ECO:0000256" key="2">
    <source>
        <dbReference type="ARBA" id="ARBA00023015"/>
    </source>
</evidence>
<dbReference type="PANTHER" id="PTHR30146:SF148">
    <property type="entry name" value="HTH-TYPE TRANSCRIPTIONAL REPRESSOR PURR-RELATED"/>
    <property type="match status" value="1"/>
</dbReference>
<dbReference type="PROSITE" id="PS50932">
    <property type="entry name" value="HTH_LACI_2"/>
    <property type="match status" value="1"/>
</dbReference>
<dbReference type="SUPFAM" id="SSF47413">
    <property type="entry name" value="lambda repressor-like DNA-binding domains"/>
    <property type="match status" value="1"/>
</dbReference>
<reference evidence="6 7" key="1">
    <citation type="submission" date="2024-06" db="EMBL/GenBank/DDBJ databases">
        <title>Sorghum-associated microbial communities from plants grown in Nebraska, USA.</title>
        <authorList>
            <person name="Schachtman D."/>
        </authorList>
    </citation>
    <scope>NUCLEOTIDE SEQUENCE [LARGE SCALE GENOMIC DNA]</scope>
    <source>
        <strain evidence="6 7">2857</strain>
    </source>
</reference>
<keyword evidence="7" id="KW-1185">Reference proteome</keyword>
<dbReference type="Pfam" id="PF00356">
    <property type="entry name" value="LacI"/>
    <property type="match status" value="1"/>
</dbReference>
<dbReference type="PANTHER" id="PTHR30146">
    <property type="entry name" value="LACI-RELATED TRANSCRIPTIONAL REPRESSOR"/>
    <property type="match status" value="1"/>
</dbReference>
<dbReference type="InterPro" id="IPR001761">
    <property type="entry name" value="Peripla_BP/Lac1_sug-bd_dom"/>
</dbReference>